<dbReference type="Proteomes" id="UP000734854">
    <property type="component" value="Unassembled WGS sequence"/>
</dbReference>
<accession>A0A8J5FPM7</accession>
<evidence type="ECO:0000313" key="1">
    <source>
        <dbReference type="EMBL" id="KAG6488991.1"/>
    </source>
</evidence>
<name>A0A8J5FPM7_ZINOF</name>
<gene>
    <name evidence="1" type="ORF">ZIOFF_050249</name>
</gene>
<protein>
    <submittedName>
        <fullName evidence="1">Uncharacterized protein</fullName>
    </submittedName>
</protein>
<keyword evidence="2" id="KW-1185">Reference proteome</keyword>
<reference evidence="1 2" key="1">
    <citation type="submission" date="2020-08" db="EMBL/GenBank/DDBJ databases">
        <title>Plant Genome Project.</title>
        <authorList>
            <person name="Zhang R.-G."/>
        </authorList>
    </citation>
    <scope>NUCLEOTIDE SEQUENCE [LARGE SCALE GENOMIC DNA]</scope>
    <source>
        <tissue evidence="1">Rhizome</tissue>
    </source>
</reference>
<dbReference type="EMBL" id="JACMSC010000014">
    <property type="protein sequence ID" value="KAG6488991.1"/>
    <property type="molecule type" value="Genomic_DNA"/>
</dbReference>
<proteinExistence type="predicted"/>
<comment type="caution">
    <text evidence="1">The sequence shown here is derived from an EMBL/GenBank/DDBJ whole genome shotgun (WGS) entry which is preliminary data.</text>
</comment>
<organism evidence="1 2">
    <name type="scientific">Zingiber officinale</name>
    <name type="common">Ginger</name>
    <name type="synonym">Amomum zingiber</name>
    <dbReference type="NCBI Taxonomy" id="94328"/>
    <lineage>
        <taxon>Eukaryota</taxon>
        <taxon>Viridiplantae</taxon>
        <taxon>Streptophyta</taxon>
        <taxon>Embryophyta</taxon>
        <taxon>Tracheophyta</taxon>
        <taxon>Spermatophyta</taxon>
        <taxon>Magnoliopsida</taxon>
        <taxon>Liliopsida</taxon>
        <taxon>Zingiberales</taxon>
        <taxon>Zingiberaceae</taxon>
        <taxon>Zingiber</taxon>
    </lineage>
</organism>
<sequence length="152" mass="15678">MALLVLIQFVFWAVGSLAGLLCFVAFRAAALLVVAVVQLLKLPRQASIGALDFVTEFLRSVLEQALGLLGGVVASVAKALFEAVASAVTGSVQLAASGAAGVLEKTRESLAGAAETLPQVTEAVSELVAQVANGMLSGWKDALRYVMENAFS</sequence>
<evidence type="ECO:0000313" key="2">
    <source>
        <dbReference type="Proteomes" id="UP000734854"/>
    </source>
</evidence>
<dbReference type="AlphaFoldDB" id="A0A8J5FPM7"/>